<gene>
    <name evidence="2" type="ORF">XYLVIOL_LOCUS9181</name>
</gene>
<evidence type="ECO:0000313" key="2">
    <source>
        <dbReference type="EMBL" id="CAL7948984.1"/>
    </source>
</evidence>
<protein>
    <recommendedName>
        <fullName evidence="1">Condensin-2 complex subunit H2 C-terminal domain-containing protein</fullName>
    </recommendedName>
</protein>
<reference evidence="2 3" key="1">
    <citation type="submission" date="2024-08" db="EMBL/GenBank/DDBJ databases">
        <authorList>
            <person name="Will J Nash"/>
            <person name="Angela Man"/>
            <person name="Seanna McTaggart"/>
            <person name="Kendall Baker"/>
            <person name="Tom Barker"/>
            <person name="Leah Catchpole"/>
            <person name="Alex Durrant"/>
            <person name="Karim Gharbi"/>
            <person name="Naomi Irish"/>
            <person name="Gemy Kaithakottil"/>
            <person name="Debby Ku"/>
            <person name="Aaliyah Providence"/>
            <person name="Felix Shaw"/>
            <person name="David Swarbreck"/>
            <person name="Chris Watkins"/>
            <person name="Ann M. McCartney"/>
            <person name="Giulio Formenti"/>
            <person name="Alice Mouton"/>
            <person name="Noel Vella"/>
            <person name="Bjorn M von Reumont"/>
            <person name="Adriana Vella"/>
            <person name="Wilfried Haerty"/>
        </authorList>
    </citation>
    <scope>NUCLEOTIDE SEQUENCE [LARGE SCALE GENOMIC DNA]</scope>
</reference>
<accession>A0ABP1P6X4</accession>
<dbReference type="EMBL" id="CAXAJV020001299">
    <property type="protein sequence ID" value="CAL7948984.1"/>
    <property type="molecule type" value="Genomic_DNA"/>
</dbReference>
<keyword evidence="3" id="KW-1185">Reference proteome</keyword>
<proteinExistence type="predicted"/>
<sequence>MIFIHFFIRENEKKSVSKEKNIFKKNYIDFENFVIIDIEKDIGKHIDKKNQYQAQKKVKLLSHRFTQLENGIIQLYVPIQMYDVSGEVIGKKYDFRCNQAINITGLLVDELTPYDFTCLLNSRLHKGRNSLSLYSEPKTPGTGTSGYHSLTLPNDDDSIMHDTFVDEDNSSQMGNNSLANELVVVEKENVLNNNTNRGSLIKNDILSESITKKSILEKQHTEQNAVQNICNQNSSIQNSKEITETKKDYQNKDLAQMNQLKEDNQNNDKRAIEFEISDQITHYKQLDHSTKEEQIIQQYDSDNVRCKENLSAMRKRGNPTMKLSVCSVDDINECDWKPMPLIQGIKQVFSHNSSILKLPNYISFLGTKFGSKKRKFRSKLRKPECLTKLALRENELCTKKDVMLQTKQKFRHLQKQELKDFMKNFDQCFNGVETENDNSRYEVVTNIAIDVLGFRVTHDQDNTIENSIEETMSRSSSFTDMLQNSPDTTAKFPDSCNNWCEFGSSSEINLSYSLPDYQTLIEDKMKEIFKESNVTTELDQTVAKWHASLQSKLIEAEIRPAFRIHDYMSRIIGVLQALEEKKVNFDSVVHDKPACEVARYFLASLQLANTYNVEIKTENYDNSIQITLLNDKDDRIRG</sequence>
<dbReference type="Proteomes" id="UP001642520">
    <property type="component" value="Unassembled WGS sequence"/>
</dbReference>
<comment type="caution">
    <text evidence="2">The sequence shown here is derived from an EMBL/GenBank/DDBJ whole genome shotgun (WGS) entry which is preliminary data.</text>
</comment>
<evidence type="ECO:0000259" key="1">
    <source>
        <dbReference type="Pfam" id="PF16858"/>
    </source>
</evidence>
<dbReference type="PANTHER" id="PTHR14324:SF3">
    <property type="entry name" value="CONDENSIN-2 COMPLEX SUBUNIT H2"/>
    <property type="match status" value="1"/>
</dbReference>
<organism evidence="2 3">
    <name type="scientific">Xylocopa violacea</name>
    <name type="common">Violet carpenter bee</name>
    <name type="synonym">Apis violacea</name>
    <dbReference type="NCBI Taxonomy" id="135666"/>
    <lineage>
        <taxon>Eukaryota</taxon>
        <taxon>Metazoa</taxon>
        <taxon>Ecdysozoa</taxon>
        <taxon>Arthropoda</taxon>
        <taxon>Hexapoda</taxon>
        <taxon>Insecta</taxon>
        <taxon>Pterygota</taxon>
        <taxon>Neoptera</taxon>
        <taxon>Endopterygota</taxon>
        <taxon>Hymenoptera</taxon>
        <taxon>Apocrita</taxon>
        <taxon>Aculeata</taxon>
        <taxon>Apoidea</taxon>
        <taxon>Anthophila</taxon>
        <taxon>Apidae</taxon>
        <taxon>Xylocopa</taxon>
        <taxon>Xylocopa</taxon>
    </lineage>
</organism>
<dbReference type="InterPro" id="IPR031739">
    <property type="entry name" value="Ncaph2"/>
</dbReference>
<dbReference type="InterPro" id="IPR031737">
    <property type="entry name" value="CNDH2_C"/>
</dbReference>
<dbReference type="PANTHER" id="PTHR14324">
    <property type="entry name" value="CONDENSIN-2 COMPLEX SUBUNIT H2"/>
    <property type="match status" value="1"/>
</dbReference>
<evidence type="ECO:0000313" key="3">
    <source>
        <dbReference type="Proteomes" id="UP001642520"/>
    </source>
</evidence>
<dbReference type="Pfam" id="PF16858">
    <property type="entry name" value="CNDH2_C"/>
    <property type="match status" value="1"/>
</dbReference>
<name>A0ABP1P6X4_XYLVO</name>
<feature type="domain" description="Condensin-2 complex subunit H2 C-terminal" evidence="1">
    <location>
        <begin position="517"/>
        <end position="631"/>
    </location>
</feature>